<sequence length="146" mass="17108">MKLFVSRKKYDLLNKEYLLLNDKYEELKDNYETVNINNEINLNNIIGLENQILSLNQEIDLYDNTVNDLKEENEKLKKANEELAKLWNDANRKLWCNNESARQLRKLSKDILNSQKIDKNQIAAYIHDISFYVGGGVGVELKSKDK</sequence>
<dbReference type="EMBL" id="BK015949">
    <property type="protein sequence ID" value="DAF86629.1"/>
    <property type="molecule type" value="Genomic_DNA"/>
</dbReference>
<protein>
    <submittedName>
        <fullName evidence="2">Uncharacterized protein</fullName>
    </submittedName>
</protein>
<accession>A0A8S5TWN2</accession>
<proteinExistence type="predicted"/>
<keyword evidence="1" id="KW-0175">Coiled coil</keyword>
<reference evidence="2" key="1">
    <citation type="journal article" date="2021" name="Proc. Natl. Acad. Sci. U.S.A.">
        <title>A Catalog of Tens of Thousands of Viruses from Human Metagenomes Reveals Hidden Associations with Chronic Diseases.</title>
        <authorList>
            <person name="Tisza M.J."/>
            <person name="Buck C.B."/>
        </authorList>
    </citation>
    <scope>NUCLEOTIDE SEQUENCE</scope>
    <source>
        <strain evidence="2">Ctcx61</strain>
    </source>
</reference>
<evidence type="ECO:0000256" key="1">
    <source>
        <dbReference type="SAM" id="Coils"/>
    </source>
</evidence>
<evidence type="ECO:0000313" key="2">
    <source>
        <dbReference type="EMBL" id="DAF86629.1"/>
    </source>
</evidence>
<name>A0A8S5TWN2_9CAUD</name>
<organism evidence="2">
    <name type="scientific">Siphoviridae sp. ctcx61</name>
    <dbReference type="NCBI Taxonomy" id="2825575"/>
    <lineage>
        <taxon>Viruses</taxon>
        <taxon>Duplodnaviria</taxon>
        <taxon>Heunggongvirae</taxon>
        <taxon>Uroviricota</taxon>
        <taxon>Caudoviricetes</taxon>
    </lineage>
</organism>
<feature type="coiled-coil region" evidence="1">
    <location>
        <begin position="10"/>
        <end position="93"/>
    </location>
</feature>